<accession>A0AAE3ZB74</accession>
<sequence>MTEQATWSPDEIDEEVPSAARIYDYLLGGAHNFAVDRCLGEKFLTALPSARNVARLNRAFLRRAVVALAESGVRQFLDLGSGIPTVGNVHEIAHGLDPQAGVVYVDSESIAVAHSELLLDGDHRTAVIQANLREPGSILRHPETRRLLDFSQPIGLLMVGVLHFVPTRADAAGIVRQYRDELPSGSFLALSHFTADVEPDEMAEVVEVMRHSADPVHPRTRDEITKLFDGFELLDPGVVGTAHWRPNEPDASAEQPGGTRIYAGVGRKL</sequence>
<keyword evidence="3" id="KW-1185">Reference proteome</keyword>
<evidence type="ECO:0000313" key="2">
    <source>
        <dbReference type="EMBL" id="MDR7300451.1"/>
    </source>
</evidence>
<evidence type="ECO:0000256" key="1">
    <source>
        <dbReference type="SAM" id="MobiDB-lite"/>
    </source>
</evidence>
<dbReference type="SUPFAM" id="SSF53335">
    <property type="entry name" value="S-adenosyl-L-methionine-dependent methyltransferases"/>
    <property type="match status" value="1"/>
</dbReference>
<dbReference type="Pfam" id="PF04672">
    <property type="entry name" value="Methyltransf_19"/>
    <property type="match status" value="1"/>
</dbReference>
<dbReference type="AlphaFoldDB" id="A0AAE3ZB74"/>
<evidence type="ECO:0000313" key="3">
    <source>
        <dbReference type="Proteomes" id="UP001180845"/>
    </source>
</evidence>
<dbReference type="Proteomes" id="UP001180845">
    <property type="component" value="Unassembled WGS sequence"/>
</dbReference>
<feature type="region of interest" description="Disordered" evidence="1">
    <location>
        <begin position="246"/>
        <end position="269"/>
    </location>
</feature>
<organism evidence="2 3">
    <name type="scientific">Haloactinomyces albus</name>
    <dbReference type="NCBI Taxonomy" id="1352928"/>
    <lineage>
        <taxon>Bacteria</taxon>
        <taxon>Bacillati</taxon>
        <taxon>Actinomycetota</taxon>
        <taxon>Actinomycetes</taxon>
        <taxon>Actinopolysporales</taxon>
        <taxon>Actinopolysporaceae</taxon>
        <taxon>Haloactinomyces</taxon>
    </lineage>
</organism>
<dbReference type="InterPro" id="IPR029063">
    <property type="entry name" value="SAM-dependent_MTases_sf"/>
</dbReference>
<dbReference type="InterPro" id="IPR006764">
    <property type="entry name" value="SAM_dep_MeTrfase_SAV2177_type"/>
</dbReference>
<dbReference type="Gene3D" id="3.40.50.150">
    <property type="entry name" value="Vaccinia Virus protein VP39"/>
    <property type="match status" value="1"/>
</dbReference>
<evidence type="ECO:0008006" key="4">
    <source>
        <dbReference type="Google" id="ProtNLM"/>
    </source>
</evidence>
<dbReference type="PIRSF" id="PIRSF017393">
    <property type="entry name" value="MTase_SAV2177"/>
    <property type="match status" value="1"/>
</dbReference>
<name>A0AAE3ZB74_9ACTN</name>
<gene>
    <name evidence="2" type="ORF">JOF55_000632</name>
</gene>
<dbReference type="RefSeq" id="WP_310269233.1">
    <property type="nucleotide sequence ID" value="NZ_JAVDXW010000001.1"/>
</dbReference>
<protein>
    <recommendedName>
        <fullName evidence="4">S-adenosyl methyltransferase</fullName>
    </recommendedName>
</protein>
<comment type="caution">
    <text evidence="2">The sequence shown here is derived from an EMBL/GenBank/DDBJ whole genome shotgun (WGS) entry which is preliminary data.</text>
</comment>
<proteinExistence type="predicted"/>
<dbReference type="EMBL" id="JAVDXW010000001">
    <property type="protein sequence ID" value="MDR7300451.1"/>
    <property type="molecule type" value="Genomic_DNA"/>
</dbReference>
<reference evidence="2" key="1">
    <citation type="submission" date="2023-07" db="EMBL/GenBank/DDBJ databases">
        <title>Sequencing the genomes of 1000 actinobacteria strains.</title>
        <authorList>
            <person name="Klenk H.-P."/>
        </authorList>
    </citation>
    <scope>NUCLEOTIDE SEQUENCE</scope>
    <source>
        <strain evidence="2">DSM 45977</strain>
    </source>
</reference>